<dbReference type="InterPro" id="IPR004330">
    <property type="entry name" value="FAR1_DNA_bnd_dom"/>
</dbReference>
<feature type="compositionally biased region" description="Polar residues" evidence="5">
    <location>
        <begin position="729"/>
        <end position="738"/>
    </location>
</feature>
<dbReference type="PANTHER" id="PTHR47718:SF2">
    <property type="entry name" value="PROTEIN FAR1-RELATED SEQUENCE 5-LIKE"/>
    <property type="match status" value="1"/>
</dbReference>
<dbReference type="InterPro" id="IPR007527">
    <property type="entry name" value="Znf_SWIM"/>
</dbReference>
<dbReference type="EMBL" id="CM008048">
    <property type="protein sequence ID" value="PVH63042.1"/>
    <property type="molecule type" value="Genomic_DNA"/>
</dbReference>
<keyword evidence="1" id="KW-0479">Metal-binding</keyword>
<protein>
    <recommendedName>
        <fullName evidence="6">SWIM-type domain-containing protein</fullName>
    </recommendedName>
</protein>
<dbReference type="Gramene" id="PVH63042">
    <property type="protein sequence ID" value="PVH63042"/>
    <property type="gene ID" value="PAHAL_3G459700"/>
</dbReference>
<evidence type="ECO:0000259" key="6">
    <source>
        <dbReference type="PROSITE" id="PS50966"/>
    </source>
</evidence>
<dbReference type="Pfam" id="PF03101">
    <property type="entry name" value="FAR1"/>
    <property type="match status" value="1"/>
</dbReference>
<dbReference type="AlphaFoldDB" id="A0A2T8KLL2"/>
<dbReference type="Pfam" id="PF04434">
    <property type="entry name" value="SWIM"/>
    <property type="match status" value="1"/>
</dbReference>
<proteinExistence type="predicted"/>
<dbReference type="PROSITE" id="PS50966">
    <property type="entry name" value="ZF_SWIM"/>
    <property type="match status" value="1"/>
</dbReference>
<gene>
    <name evidence="7" type="ORF">PAHAL_3G459700</name>
</gene>
<evidence type="ECO:0000256" key="5">
    <source>
        <dbReference type="SAM" id="MobiDB-lite"/>
    </source>
</evidence>
<evidence type="ECO:0000256" key="2">
    <source>
        <dbReference type="ARBA" id="ARBA00022771"/>
    </source>
</evidence>
<dbReference type="InterPro" id="IPR018289">
    <property type="entry name" value="MULE_transposase_dom"/>
</dbReference>
<feature type="region of interest" description="Disordered" evidence="5">
    <location>
        <begin position="339"/>
        <end position="372"/>
    </location>
</feature>
<dbReference type="InterPro" id="IPR006564">
    <property type="entry name" value="Znf_PMZ"/>
</dbReference>
<feature type="region of interest" description="Disordered" evidence="5">
    <location>
        <begin position="715"/>
        <end position="755"/>
    </location>
</feature>
<dbReference type="SMART" id="SM00575">
    <property type="entry name" value="ZnF_PMZ"/>
    <property type="match status" value="1"/>
</dbReference>
<reference evidence="7" key="1">
    <citation type="submission" date="2018-04" db="EMBL/GenBank/DDBJ databases">
        <title>WGS assembly of Panicum hallii.</title>
        <authorList>
            <person name="Lovell J."/>
            <person name="Jenkins J."/>
            <person name="Lowry D."/>
            <person name="Mamidi S."/>
            <person name="Sreedasyam A."/>
            <person name="Weng X."/>
            <person name="Barry K."/>
            <person name="Bonette J."/>
            <person name="Campitelli B."/>
            <person name="Daum C."/>
            <person name="Gordon S."/>
            <person name="Gould B."/>
            <person name="Lipzen A."/>
            <person name="Macqueen A."/>
            <person name="Palacio-Mejia J."/>
            <person name="Plott C."/>
            <person name="Shakirov E."/>
            <person name="Shu S."/>
            <person name="Yoshinaga Y."/>
            <person name="Zane M."/>
            <person name="Rokhsar D."/>
            <person name="Grimwood J."/>
            <person name="Schmutz J."/>
            <person name="Juenger T."/>
        </authorList>
    </citation>
    <scope>NUCLEOTIDE SEQUENCE [LARGE SCALE GENOMIC DNA]</scope>
    <source>
        <strain evidence="7">FIL2</strain>
    </source>
</reference>
<organism evidence="7">
    <name type="scientific">Panicum hallii</name>
    <dbReference type="NCBI Taxonomy" id="206008"/>
    <lineage>
        <taxon>Eukaryota</taxon>
        <taxon>Viridiplantae</taxon>
        <taxon>Streptophyta</taxon>
        <taxon>Embryophyta</taxon>
        <taxon>Tracheophyta</taxon>
        <taxon>Spermatophyta</taxon>
        <taxon>Magnoliopsida</taxon>
        <taxon>Liliopsida</taxon>
        <taxon>Poales</taxon>
        <taxon>Poaceae</taxon>
        <taxon>PACMAD clade</taxon>
        <taxon>Panicoideae</taxon>
        <taxon>Panicodae</taxon>
        <taxon>Paniceae</taxon>
        <taxon>Panicinae</taxon>
        <taxon>Panicum</taxon>
        <taxon>Panicum sect. Panicum</taxon>
    </lineage>
</organism>
<keyword evidence="2 4" id="KW-0863">Zinc-finger</keyword>
<sequence>MEENREGLISSLLPQVGMEFNTIDEAWMFWISYGGQKGFEVRKMYTNKRKSDGKVRSCRYVCANEGHRKKDKRDHLTKCPRAETRTDCQVRMGLIMDREKETYKVADLILEHNHMLQLPQTSHLMVSQRKISELQGFEIETADDAGIGPKAAHELACVQVGGSSNLSYTLRDHKNYLRAKRQREMAYGQAGSMLMYFQDKIAENPSFQYALQMDIEEQIANIFWVDAKMLTDYAYFGDVVSFDTTFGTNKESRSFGVFVGFNQFRETVVFGAVLLYDETFESFKWLFETFLKAHNGKQPKTIYTDQDFAMGKAVKEVFLEAWHGLCTFHIMQNAVKHLAEPEDEDEGSKKKGSKKKGSKKDPKHVDDEGSEEELSILSDFSACMYEYEDEATFEHAFQLMRTKASKQTWLNSIYKVREKWAECYMQDVFTLGMRSTQLSESLNSELKRHFKSDFDIIRFLKHFERVVADKRKKELDAEFESRRKQPRIKVKTPVLLQASKLYTPIIFEAFQGEYERSLVACTTILEGNNEYLVAIGSLDENFTCFEKEYKVTGDPLKQTSTCSCGQFNRFGILCGHALKVLDLMNIKSLPAQYVLKRWTREARCGIVQDNEGRNIIENTKLDDMLRYKDMTRRFLNLALRAASNPGCTLLVNNTLGVLSKQVEEEINGCTDNVQPVTVPINVAPPSDLVSTARLKKKEVQTKTWKRQKTWLDKKRKFTKKGSKKKGQGSMQEQENIKVSSVDGVPVQNISTSTSLPKEGMSEAYMTINTFSQLLTGPFTNDLDAEFESFRE</sequence>
<evidence type="ECO:0000313" key="7">
    <source>
        <dbReference type="EMBL" id="PVH63042.1"/>
    </source>
</evidence>
<dbReference type="GO" id="GO:0008270">
    <property type="term" value="F:zinc ion binding"/>
    <property type="evidence" value="ECO:0007669"/>
    <property type="project" value="UniProtKB-KW"/>
</dbReference>
<name>A0A2T8KLL2_9POAL</name>
<accession>A0A2T8KLL2</accession>
<evidence type="ECO:0000256" key="3">
    <source>
        <dbReference type="ARBA" id="ARBA00022833"/>
    </source>
</evidence>
<feature type="compositionally biased region" description="Basic residues" evidence="5">
    <location>
        <begin position="715"/>
        <end position="726"/>
    </location>
</feature>
<dbReference type="PANTHER" id="PTHR47718">
    <property type="entry name" value="OS01G0519700 PROTEIN"/>
    <property type="match status" value="1"/>
</dbReference>
<evidence type="ECO:0000256" key="4">
    <source>
        <dbReference type="PROSITE-ProRule" id="PRU00325"/>
    </source>
</evidence>
<dbReference type="Proteomes" id="UP000243499">
    <property type="component" value="Chromosome 3"/>
</dbReference>
<feature type="domain" description="SWIM-type" evidence="6">
    <location>
        <begin position="549"/>
        <end position="585"/>
    </location>
</feature>
<evidence type="ECO:0000256" key="1">
    <source>
        <dbReference type="ARBA" id="ARBA00022723"/>
    </source>
</evidence>
<dbReference type="Pfam" id="PF10551">
    <property type="entry name" value="MULE"/>
    <property type="match status" value="1"/>
</dbReference>
<keyword evidence="3" id="KW-0862">Zinc</keyword>